<dbReference type="PROSITE" id="PS50089">
    <property type="entry name" value="ZF_RING_2"/>
    <property type="match status" value="1"/>
</dbReference>
<proteinExistence type="predicted"/>
<feature type="compositionally biased region" description="Low complexity" evidence="2">
    <location>
        <begin position="64"/>
        <end position="80"/>
    </location>
</feature>
<keyword evidence="1" id="KW-0863">Zinc-finger</keyword>
<evidence type="ECO:0000313" key="5">
    <source>
        <dbReference type="Proteomes" id="UP000291116"/>
    </source>
</evidence>
<accession>A0A448ZB64</accession>
<dbReference type="Gene3D" id="3.30.40.10">
    <property type="entry name" value="Zinc/RING finger domain, C3HC4 (zinc finger)"/>
    <property type="match status" value="1"/>
</dbReference>
<gene>
    <name evidence="4" type="ORF">PSNMU_V1.4_AUG-EV-PASAV3_0061650</name>
</gene>
<keyword evidence="1" id="KW-0862">Zinc</keyword>
<feature type="compositionally biased region" description="Basic and acidic residues" evidence="2">
    <location>
        <begin position="539"/>
        <end position="564"/>
    </location>
</feature>
<organism evidence="4 5">
    <name type="scientific">Pseudo-nitzschia multistriata</name>
    <dbReference type="NCBI Taxonomy" id="183589"/>
    <lineage>
        <taxon>Eukaryota</taxon>
        <taxon>Sar</taxon>
        <taxon>Stramenopiles</taxon>
        <taxon>Ochrophyta</taxon>
        <taxon>Bacillariophyta</taxon>
        <taxon>Bacillariophyceae</taxon>
        <taxon>Bacillariophycidae</taxon>
        <taxon>Bacillariales</taxon>
        <taxon>Bacillariaceae</taxon>
        <taxon>Pseudo-nitzschia</taxon>
    </lineage>
</organism>
<sequence length="1155" mass="127977">MSMGTSIYTTPSKATLKGARACGNIEWFSSQGSEGQGPGTIFTAELALAKYRLGAWESPADIESTPASSNTTSSFSSSPSLRLSQEENGIATDVPIDDITSLASSNLSLQAVGPEGLVTGDAEESSIDEHSTASSDISWYYDSETHHEKLVSTMDTQNHSDKRTVPQEYHGDICEKREDMFSDISNRKDFEEASACSTVSSLTMYKYFGQAGGEFMVPVPLSACTSSLSRHDGIRRKSDEVSEVHFAHPGSNGDKMDSSTDDSCCLNGHSIATSSNSVKSVSFSVLISTLEAESLAKRLKPCIPTSPRKMIGKMINTNTPGMTSNPGNLDGSDSRSKVVKTPVPQTKKQLYLIPKQEGEANFGTPKMSNVSTDLSDYSHMIPDAWENNHGATSVATTCCTEKKECSGIRSKFEAQSLKDRTEPLVPRRTIGKTFRSVIQESEGGKKMEYSDCTKNECFNDQNQNSDANFERDIPSSSKEANSCQLSSSLSEEISKTKSDPQEESAIENNAIYEIENNASHEISNAAQMIHSEESLEACSEFHDTKTEISDEDRRVEEKSIDSSRPKRTMNNYPTVLSKSEEEDQNELHLEGEERFTSDVSVSSLEHQFISEAEDSSEVVQSLLTATFENEVYLDEANMVNKQTTHLRFYNGPVDLDDSVDTSSSVPVNDEETILSQEQVDHRTLSTLGFYNGPVDLDDSIDSSSSAPVNDKEINLSEKQVGHRTLLIRNDKGYHGEIDTGSQKKLDHVFGSSEKQFNPCEEIGFVSKQYRTLSIENSSQGSLNEDDLKYKLKQRAENGSFPNSAGPCYNDWKREQEEKSLRHQVEKQEQVLQFYLSSDDTTNNSKAKVDAIVQNNLSTIQELQVPPKTKKISRMLSRILQVKRRTRKKSAGKRKDTGLDKFVAPPGNDFEGNVDDISEPTLLPLNTFGYLIDSSGREAARQQTLLVHLESERQKQMQSAIEKEREELGEHIRNSVLKERKLERQRFLSHPTIDSITYRVASPGVGFSTNKPSLASHVMKANHESKLDNLLNSSKPSKRGCMYSTTPIKYWFHGSTRATTSTARETVSLESCSVNSFLHKSLSFNSAQTPSSPNSPKSITHLPPCVVCKISERTHICISCMHYSFCAECAKQLQKLETPICPICQTEDVVLTMVYT</sequence>
<feature type="compositionally biased region" description="Polar residues" evidence="2">
    <location>
        <begin position="318"/>
        <end position="327"/>
    </location>
</feature>
<dbReference type="InterPro" id="IPR013083">
    <property type="entry name" value="Znf_RING/FYVE/PHD"/>
</dbReference>
<feature type="region of interest" description="Disordered" evidence="2">
    <location>
        <begin position="460"/>
        <end position="504"/>
    </location>
</feature>
<evidence type="ECO:0000313" key="4">
    <source>
        <dbReference type="EMBL" id="VEU39302.1"/>
    </source>
</evidence>
<protein>
    <recommendedName>
        <fullName evidence="3">RING-type domain-containing protein</fullName>
    </recommendedName>
</protein>
<feature type="region of interest" description="Disordered" evidence="2">
    <location>
        <begin position="882"/>
        <end position="903"/>
    </location>
</feature>
<feature type="region of interest" description="Disordered" evidence="2">
    <location>
        <begin position="62"/>
        <end position="84"/>
    </location>
</feature>
<feature type="compositionally biased region" description="Polar residues" evidence="2">
    <location>
        <begin position="474"/>
        <end position="491"/>
    </location>
</feature>
<evidence type="ECO:0000256" key="2">
    <source>
        <dbReference type="SAM" id="MobiDB-lite"/>
    </source>
</evidence>
<name>A0A448ZB64_9STRA</name>
<keyword evidence="5" id="KW-1185">Reference proteome</keyword>
<dbReference type="Proteomes" id="UP000291116">
    <property type="component" value="Unassembled WGS sequence"/>
</dbReference>
<dbReference type="InterPro" id="IPR001841">
    <property type="entry name" value="Znf_RING"/>
</dbReference>
<feature type="domain" description="RING-type" evidence="3">
    <location>
        <begin position="1104"/>
        <end position="1144"/>
    </location>
</feature>
<dbReference type="Pfam" id="PF13920">
    <property type="entry name" value="zf-C3HC4_3"/>
    <property type="match status" value="1"/>
</dbReference>
<reference evidence="4 5" key="1">
    <citation type="submission" date="2019-01" db="EMBL/GenBank/DDBJ databases">
        <authorList>
            <person name="Ferrante I. M."/>
        </authorList>
    </citation>
    <scope>NUCLEOTIDE SEQUENCE [LARGE SCALE GENOMIC DNA]</scope>
    <source>
        <strain evidence="4 5">B856</strain>
    </source>
</reference>
<dbReference type="AlphaFoldDB" id="A0A448ZB64"/>
<feature type="compositionally biased region" description="Basic residues" evidence="2">
    <location>
        <begin position="882"/>
        <end position="891"/>
    </location>
</feature>
<feature type="region of interest" description="Disordered" evidence="2">
    <location>
        <begin position="536"/>
        <end position="571"/>
    </location>
</feature>
<dbReference type="GO" id="GO:0008270">
    <property type="term" value="F:zinc ion binding"/>
    <property type="evidence" value="ECO:0007669"/>
    <property type="project" value="UniProtKB-KW"/>
</dbReference>
<evidence type="ECO:0000256" key="1">
    <source>
        <dbReference type="PROSITE-ProRule" id="PRU00175"/>
    </source>
</evidence>
<keyword evidence="1" id="KW-0479">Metal-binding</keyword>
<evidence type="ECO:0000259" key="3">
    <source>
        <dbReference type="PROSITE" id="PS50089"/>
    </source>
</evidence>
<dbReference type="OrthoDB" id="49655at2759"/>
<feature type="region of interest" description="Disordered" evidence="2">
    <location>
        <begin position="318"/>
        <end position="343"/>
    </location>
</feature>
<dbReference type="EMBL" id="CAACVS010000214">
    <property type="protein sequence ID" value="VEU39302.1"/>
    <property type="molecule type" value="Genomic_DNA"/>
</dbReference>